<dbReference type="Pfam" id="PF13847">
    <property type="entry name" value="Methyltransf_31"/>
    <property type="match status" value="1"/>
</dbReference>
<evidence type="ECO:0000259" key="3">
    <source>
        <dbReference type="Pfam" id="PF13847"/>
    </source>
</evidence>
<name>A0A7Z0I181_9RHOB</name>
<proteinExistence type="predicted"/>
<protein>
    <submittedName>
        <fullName evidence="4">Methyltransferase regulatory domain-containing protein</fullName>
    </submittedName>
</protein>
<dbReference type="SUPFAM" id="SSF53335">
    <property type="entry name" value="S-adenosyl-L-methionine-dependent methyltransferases"/>
    <property type="match status" value="1"/>
</dbReference>
<keyword evidence="4" id="KW-0808">Transferase</keyword>
<keyword evidence="5" id="KW-1185">Reference proteome</keyword>
<dbReference type="Pfam" id="PF10119">
    <property type="entry name" value="MethyTransf_Reg"/>
    <property type="match status" value="1"/>
</dbReference>
<feature type="domain" description="Methyltransferase regulatory" evidence="2">
    <location>
        <begin position="230"/>
        <end position="310"/>
    </location>
</feature>
<dbReference type="EMBL" id="JACBXS010000032">
    <property type="protein sequence ID" value="NYS26067.1"/>
    <property type="molecule type" value="Genomic_DNA"/>
</dbReference>
<feature type="region of interest" description="Disordered" evidence="1">
    <location>
        <begin position="488"/>
        <end position="529"/>
    </location>
</feature>
<dbReference type="GO" id="GO:0008168">
    <property type="term" value="F:methyltransferase activity"/>
    <property type="evidence" value="ECO:0007669"/>
    <property type="project" value="UniProtKB-KW"/>
</dbReference>
<dbReference type="InterPro" id="IPR018773">
    <property type="entry name" value="MeTrfase_reg_dom_prd"/>
</dbReference>
<reference evidence="4 5" key="1">
    <citation type="journal article" date="2000" name="Arch. Microbiol.">
        <title>Rhodobaca bogoriensis gen. nov. and sp. nov., an alkaliphilic purple nonsulfur bacterium from African Rift Valley soda lakes.</title>
        <authorList>
            <person name="Milford A.D."/>
            <person name="Achenbach L.A."/>
            <person name="Jung D.O."/>
            <person name="Madigan M.T."/>
        </authorList>
    </citation>
    <scope>NUCLEOTIDE SEQUENCE [LARGE SCALE GENOMIC DNA]</scope>
    <source>
        <strain evidence="4 5">2376</strain>
    </source>
</reference>
<feature type="compositionally biased region" description="Low complexity" evidence="1">
    <location>
        <begin position="504"/>
        <end position="513"/>
    </location>
</feature>
<feature type="domain" description="Methyltransferase" evidence="3">
    <location>
        <begin position="49"/>
        <end position="156"/>
    </location>
</feature>
<evidence type="ECO:0000256" key="1">
    <source>
        <dbReference type="SAM" id="MobiDB-lite"/>
    </source>
</evidence>
<sequence length="554" mass="60128">MSDWTGGYVADIEYLPGVFEGQGPGNLDLACIMAGIEPVRRPGSNAPFTYCDLGCGQASTVSALAAANPDAQFWGIDFMPAHIARAEAFRREAGLDNLTLIEADVVALAGAAETDLPRFDYIALHGLYTWVSEEVRAGIVAFLDRFLKPGGAAYIGYNVMPGWTTVAPLQKLLFEYGATRQGPSGVRVTEAIDFARQMKAVGAEGLDALDSQRMFPTGMPPELEQRHLGYLAHEFLNTGWRPRFHIDVARDLSAAKMEFAGSAQLLDNFAGINLSDEAEKMLAMVPAGPLRETFEDYFTGRRFRRDIFVRGRRNILAETREAMLADVILALVNARPDPDQSEWPQLSTRFTLNRQTYDPVFDRLEQGPASIGELCAAAQGAGRRTTGNELLGMLAGLDLALPVLHDVAGSVVESCWRHNRVVTQAAYRSVRSTRFPIAAPVGHTVLAFNALQTLILDGLFSGIPAEVDGLSAHVIARLKLDPDAVQQLPEAGAPGESPQPSPAPDAQAATDDTPAPPPEPRRVGEAVRSSTTDFLEYQLPIWRQLGILPPIKPE</sequence>
<dbReference type="GO" id="GO:0032259">
    <property type="term" value="P:methylation"/>
    <property type="evidence" value="ECO:0007669"/>
    <property type="project" value="UniProtKB-KW"/>
</dbReference>
<comment type="caution">
    <text evidence="4">The sequence shown here is derived from an EMBL/GenBank/DDBJ whole genome shotgun (WGS) entry which is preliminary data.</text>
</comment>
<gene>
    <name evidence="4" type="ORF">HUK65_13825</name>
</gene>
<evidence type="ECO:0000259" key="2">
    <source>
        <dbReference type="Pfam" id="PF10119"/>
    </source>
</evidence>
<dbReference type="CDD" id="cd02440">
    <property type="entry name" value="AdoMet_MTases"/>
    <property type="match status" value="1"/>
</dbReference>
<organism evidence="4 5">
    <name type="scientific">Rhabdonatronobacter sediminivivens</name>
    <dbReference type="NCBI Taxonomy" id="2743469"/>
    <lineage>
        <taxon>Bacteria</taxon>
        <taxon>Pseudomonadati</taxon>
        <taxon>Pseudomonadota</taxon>
        <taxon>Alphaproteobacteria</taxon>
        <taxon>Rhodobacterales</taxon>
        <taxon>Paracoccaceae</taxon>
        <taxon>Rhabdonatronobacter</taxon>
    </lineage>
</organism>
<accession>A0A7Z0I181</accession>
<dbReference type="InterPro" id="IPR029063">
    <property type="entry name" value="SAM-dependent_MTases_sf"/>
</dbReference>
<dbReference type="Proteomes" id="UP000529417">
    <property type="component" value="Unassembled WGS sequence"/>
</dbReference>
<dbReference type="AlphaFoldDB" id="A0A7Z0I181"/>
<dbReference type="RefSeq" id="WP_179906863.1">
    <property type="nucleotide sequence ID" value="NZ_JACBXS010000032.1"/>
</dbReference>
<dbReference type="InterPro" id="IPR025714">
    <property type="entry name" value="Methyltranfer_dom"/>
</dbReference>
<dbReference type="Gene3D" id="3.40.50.150">
    <property type="entry name" value="Vaccinia Virus protein VP39"/>
    <property type="match status" value="1"/>
</dbReference>
<evidence type="ECO:0000313" key="5">
    <source>
        <dbReference type="Proteomes" id="UP000529417"/>
    </source>
</evidence>
<keyword evidence="4" id="KW-0489">Methyltransferase</keyword>
<evidence type="ECO:0000313" key="4">
    <source>
        <dbReference type="EMBL" id="NYS26067.1"/>
    </source>
</evidence>